<organism evidence="6 7">
    <name type="scientific">Hydrotalea sandarakina</name>
    <dbReference type="NCBI Taxonomy" id="1004304"/>
    <lineage>
        <taxon>Bacteria</taxon>
        <taxon>Pseudomonadati</taxon>
        <taxon>Bacteroidota</taxon>
        <taxon>Chitinophagia</taxon>
        <taxon>Chitinophagales</taxon>
        <taxon>Chitinophagaceae</taxon>
        <taxon>Hydrotalea</taxon>
    </lineage>
</organism>
<dbReference type="RefSeq" id="WP_211307763.1">
    <property type="nucleotide sequence ID" value="NZ_QKZV01000008.1"/>
</dbReference>
<protein>
    <submittedName>
        <fullName evidence="6">Glycosyl hydrolase family 28</fullName>
    </submittedName>
</protein>
<dbReference type="Proteomes" id="UP000249720">
    <property type="component" value="Unassembled WGS sequence"/>
</dbReference>
<dbReference type="InterPro" id="IPR011050">
    <property type="entry name" value="Pectin_lyase_fold/virulence"/>
</dbReference>
<dbReference type="AlphaFoldDB" id="A0A2W7RKY1"/>
<sequence>MKSMKLICLAFLYLIMQCSLKAQSNNISDAIFNVKHYGAFGNGEHLDHIAINKAIDACAAAGGGTVFIPAGKYLCGSIHLKSNVHIYLSSGAVIVGANPELNVYDTAEAFPYTQYQDGGHTYFHNSLIWGEDLHDISITGSGMIDGGAITREDNEAGGNILQGSIGKADKAIALKNCKRVFIRDVTIYHGGHFAILLTGCNWVTLDNLLIDTNRDGIDIDACANVTVNNCKVNSPNDDAICPKASYALNKPVTTENVIITNCTVSAFKEGTLLDGTCIPAAVGWSGGRIKFGTESNGGFKNCIVSNCIFRYCDGLALEEVDGGEMNNIVVDNIVMDNVHHYPIYITLGNRNRGPLATTHTGTIKNIYISNVRILNADTLSGIQITGVPNQPVENIELRNITIQYKGGGSKYSAQRVFPELGKGYPEPYLLGVTPAYGLFLRNVKQMRLTNIQLQTIKPDERPVIYANNVLGLQIDGLTAPLVKGVKPAVFHQVKEISIQNAPVLQLDKVQ</sequence>
<dbReference type="InterPro" id="IPR006626">
    <property type="entry name" value="PbH1"/>
</dbReference>
<evidence type="ECO:0000256" key="3">
    <source>
        <dbReference type="ARBA" id="ARBA00023295"/>
    </source>
</evidence>
<comment type="similarity">
    <text evidence="1 4">Belongs to the glycosyl hydrolase 28 family.</text>
</comment>
<name>A0A2W7RKY1_9BACT</name>
<keyword evidence="2 4" id="KW-0378">Hydrolase</keyword>
<keyword evidence="5" id="KW-0732">Signal</keyword>
<dbReference type="InterPro" id="IPR012334">
    <property type="entry name" value="Pectin_lyas_fold"/>
</dbReference>
<evidence type="ECO:0000313" key="7">
    <source>
        <dbReference type="Proteomes" id="UP000249720"/>
    </source>
</evidence>
<dbReference type="InterPro" id="IPR000743">
    <property type="entry name" value="Glyco_hydro_28"/>
</dbReference>
<dbReference type="PANTHER" id="PTHR31339:SF9">
    <property type="entry name" value="PLASMIN AND FIBRONECTIN-BINDING PROTEIN A"/>
    <property type="match status" value="1"/>
</dbReference>
<dbReference type="SUPFAM" id="SSF51126">
    <property type="entry name" value="Pectin lyase-like"/>
    <property type="match status" value="1"/>
</dbReference>
<comment type="caution">
    <text evidence="6">The sequence shown here is derived from an EMBL/GenBank/DDBJ whole genome shotgun (WGS) entry which is preliminary data.</text>
</comment>
<evidence type="ECO:0000256" key="5">
    <source>
        <dbReference type="SAM" id="SignalP"/>
    </source>
</evidence>
<evidence type="ECO:0000313" key="6">
    <source>
        <dbReference type="EMBL" id="PZX60881.1"/>
    </source>
</evidence>
<dbReference type="GO" id="GO:0004650">
    <property type="term" value="F:polygalacturonase activity"/>
    <property type="evidence" value="ECO:0007669"/>
    <property type="project" value="InterPro"/>
</dbReference>
<dbReference type="GO" id="GO:0005975">
    <property type="term" value="P:carbohydrate metabolic process"/>
    <property type="evidence" value="ECO:0007669"/>
    <property type="project" value="InterPro"/>
</dbReference>
<proteinExistence type="inferred from homology"/>
<evidence type="ECO:0000256" key="2">
    <source>
        <dbReference type="ARBA" id="ARBA00022801"/>
    </source>
</evidence>
<dbReference type="SMART" id="SM00710">
    <property type="entry name" value="PbH1"/>
    <property type="match status" value="8"/>
</dbReference>
<dbReference type="Gene3D" id="2.160.20.10">
    <property type="entry name" value="Single-stranded right-handed beta-helix, Pectin lyase-like"/>
    <property type="match status" value="1"/>
</dbReference>
<accession>A0A2W7RKY1</accession>
<dbReference type="InterPro" id="IPR051801">
    <property type="entry name" value="GH28_Enzymes"/>
</dbReference>
<feature type="chain" id="PRO_5016082649" evidence="5">
    <location>
        <begin position="25"/>
        <end position="510"/>
    </location>
</feature>
<keyword evidence="7" id="KW-1185">Reference proteome</keyword>
<dbReference type="PANTHER" id="PTHR31339">
    <property type="entry name" value="PECTIN LYASE-RELATED"/>
    <property type="match status" value="1"/>
</dbReference>
<dbReference type="EMBL" id="QKZV01000008">
    <property type="protein sequence ID" value="PZX60881.1"/>
    <property type="molecule type" value="Genomic_DNA"/>
</dbReference>
<feature type="signal peptide" evidence="5">
    <location>
        <begin position="1"/>
        <end position="24"/>
    </location>
</feature>
<evidence type="ECO:0000256" key="4">
    <source>
        <dbReference type="RuleBase" id="RU361169"/>
    </source>
</evidence>
<reference evidence="6 7" key="1">
    <citation type="submission" date="2018-06" db="EMBL/GenBank/DDBJ databases">
        <title>Genomic Encyclopedia of Archaeal and Bacterial Type Strains, Phase II (KMG-II): from individual species to whole genera.</title>
        <authorList>
            <person name="Goeker M."/>
        </authorList>
    </citation>
    <scope>NUCLEOTIDE SEQUENCE [LARGE SCALE GENOMIC DNA]</scope>
    <source>
        <strain evidence="6 7">DSM 23241</strain>
    </source>
</reference>
<evidence type="ECO:0000256" key="1">
    <source>
        <dbReference type="ARBA" id="ARBA00008834"/>
    </source>
</evidence>
<dbReference type="Pfam" id="PF00295">
    <property type="entry name" value="Glyco_hydro_28"/>
    <property type="match status" value="1"/>
</dbReference>
<keyword evidence="3 4" id="KW-0326">Glycosidase</keyword>
<gene>
    <name evidence="6" type="ORF">LX80_02365</name>
</gene>